<dbReference type="STRING" id="7868.ENSCMIP00000022474"/>
<evidence type="ECO:0000256" key="5">
    <source>
        <dbReference type="SAM" id="MobiDB-lite"/>
    </source>
</evidence>
<dbReference type="InParanoid" id="A0A4W3HY87"/>
<sequence>MSFFQNLKKSTNTDSKEPSVDRQQAISESQKKQRYIRDGEWIKNKSNPEDVVNQPENINYGRIVLGGNQPRQSPTRKESGTDKYKSATLDRPQGSTQLIDTVNKMMLNRYRSEEFLFRETSTPDIPSKHRQSTTLDRPKMNSEQFHGFHNKKITLNRYRSEEFLNRDTSGKDPYKASTLDSKSRPLWGSTEKLPSSTSQPSSINVKTPTSEKSPSKPFWGSTEKLPTSQPSPTNVKTPSRFGNVSVRSSEQFHGFHNKKITLNRYRSEEFLNRNTSSMDSYKPNSDRKSKPFWGSTEKLPTNQPSSPTVKTPSSYRTPSVKVEEPAKPIVIKGILPKDETPTNPRTSWISKDSLNGKTPVAETPYLIDLSPNTEETRNSTEDLDKIKPFIKTQTKSDPYSKDLIDVSDQEDNSENISPYPTTTTKTTYDPKSSRINGGNKKKSFTKPTYEPEYRNSTSSLRSDPPNNLQTRVITTAFSVAEKTSNDPNACSYCFKPISLSPRIIIDDMNLNTHASCFKCQICSQSLEDIQAGQSVWIHRQMIHCEPCYDQMRAKLTYP</sequence>
<dbReference type="SMART" id="SM00132">
    <property type="entry name" value="LIM"/>
    <property type="match status" value="1"/>
</dbReference>
<dbReference type="AlphaFoldDB" id="A0A4W3HY87"/>
<dbReference type="PANTHER" id="PTHR15468:SF7">
    <property type="entry name" value="SCIELLIN"/>
    <property type="match status" value="1"/>
</dbReference>
<dbReference type="Pfam" id="PF00412">
    <property type="entry name" value="LIM"/>
    <property type="match status" value="1"/>
</dbReference>
<reference evidence="7" key="4">
    <citation type="submission" date="2025-08" db="UniProtKB">
        <authorList>
            <consortium name="Ensembl"/>
        </authorList>
    </citation>
    <scope>IDENTIFICATION</scope>
</reference>
<dbReference type="InterPro" id="IPR052621">
    <property type="entry name" value="Cell_Prolif/Cornif_Regul"/>
</dbReference>
<dbReference type="PROSITE" id="PS50023">
    <property type="entry name" value="LIM_DOMAIN_2"/>
    <property type="match status" value="1"/>
</dbReference>
<dbReference type="OMA" id="INCHAAC"/>
<accession>A0A4W3HY87</accession>
<dbReference type="GeneTree" id="ENSGT00530000063872"/>
<feature type="region of interest" description="Disordered" evidence="5">
    <location>
        <begin position="119"/>
        <end position="152"/>
    </location>
</feature>
<keyword evidence="1 4" id="KW-0479">Metal-binding</keyword>
<feature type="compositionally biased region" description="Basic and acidic residues" evidence="5">
    <location>
        <begin position="29"/>
        <end position="48"/>
    </location>
</feature>
<dbReference type="Gene3D" id="2.10.110.10">
    <property type="entry name" value="Cysteine Rich Protein"/>
    <property type="match status" value="1"/>
</dbReference>
<proteinExistence type="predicted"/>
<dbReference type="InterPro" id="IPR001781">
    <property type="entry name" value="Znf_LIM"/>
</dbReference>
<dbReference type="CDD" id="cd08368">
    <property type="entry name" value="LIM"/>
    <property type="match status" value="1"/>
</dbReference>
<dbReference type="GO" id="GO:0005737">
    <property type="term" value="C:cytoplasm"/>
    <property type="evidence" value="ECO:0007669"/>
    <property type="project" value="TreeGrafter"/>
</dbReference>
<evidence type="ECO:0000256" key="4">
    <source>
        <dbReference type="PROSITE-ProRule" id="PRU00125"/>
    </source>
</evidence>
<feature type="compositionally biased region" description="Polar residues" evidence="5">
    <location>
        <begin position="454"/>
        <end position="467"/>
    </location>
</feature>
<reference evidence="8" key="2">
    <citation type="journal article" date="2007" name="PLoS Biol.">
        <title>Survey sequencing and comparative analysis of the elephant shark (Callorhinchus milii) genome.</title>
        <authorList>
            <person name="Venkatesh B."/>
            <person name="Kirkness E.F."/>
            <person name="Loh Y.H."/>
            <person name="Halpern A.L."/>
            <person name="Lee A.P."/>
            <person name="Johnson J."/>
            <person name="Dandona N."/>
            <person name="Viswanathan L.D."/>
            <person name="Tay A."/>
            <person name="Venter J.C."/>
            <person name="Strausberg R.L."/>
            <person name="Brenner S."/>
        </authorList>
    </citation>
    <scope>NUCLEOTIDE SEQUENCE [LARGE SCALE GENOMIC DNA]</scope>
</reference>
<reference evidence="7" key="5">
    <citation type="submission" date="2025-09" db="UniProtKB">
        <authorList>
            <consortium name="Ensembl"/>
        </authorList>
    </citation>
    <scope>IDENTIFICATION</scope>
</reference>
<dbReference type="GO" id="GO:0046872">
    <property type="term" value="F:metal ion binding"/>
    <property type="evidence" value="ECO:0007669"/>
    <property type="project" value="UniProtKB-KW"/>
</dbReference>
<feature type="compositionally biased region" description="Polar residues" evidence="5">
    <location>
        <begin position="341"/>
        <end position="356"/>
    </location>
</feature>
<name>A0A4W3HY87_CALMI</name>
<evidence type="ECO:0000313" key="8">
    <source>
        <dbReference type="Proteomes" id="UP000314986"/>
    </source>
</evidence>
<feature type="region of interest" description="Disordered" evidence="5">
    <location>
        <begin position="335"/>
        <end position="356"/>
    </location>
</feature>
<feature type="compositionally biased region" description="Basic and acidic residues" evidence="5">
    <location>
        <begin position="164"/>
        <end position="174"/>
    </location>
</feature>
<gene>
    <name evidence="7" type="primary">scel</name>
</gene>
<feature type="compositionally biased region" description="Low complexity" evidence="5">
    <location>
        <begin position="417"/>
        <end position="430"/>
    </location>
</feature>
<reference evidence="8" key="1">
    <citation type="journal article" date="2006" name="Science">
        <title>Ancient noncoding elements conserved in the human genome.</title>
        <authorList>
            <person name="Venkatesh B."/>
            <person name="Kirkness E.F."/>
            <person name="Loh Y.H."/>
            <person name="Halpern A.L."/>
            <person name="Lee A.P."/>
            <person name="Johnson J."/>
            <person name="Dandona N."/>
            <person name="Viswanathan L.D."/>
            <person name="Tay A."/>
            <person name="Venter J.C."/>
            <person name="Strausberg R.L."/>
            <person name="Brenner S."/>
        </authorList>
    </citation>
    <scope>NUCLEOTIDE SEQUENCE [LARGE SCALE GENOMIC DNA]</scope>
</reference>
<evidence type="ECO:0000313" key="7">
    <source>
        <dbReference type="Ensembl" id="ENSCMIP00000022474.1"/>
    </source>
</evidence>
<feature type="compositionally biased region" description="Polar residues" evidence="5">
    <location>
        <begin position="224"/>
        <end position="241"/>
    </location>
</feature>
<feature type="domain" description="LIM zinc-binding" evidence="6">
    <location>
        <begin position="488"/>
        <end position="554"/>
    </location>
</feature>
<dbReference type="Ensembl" id="ENSCMIT00000022862.1">
    <property type="protein sequence ID" value="ENSCMIP00000022474.1"/>
    <property type="gene ID" value="ENSCMIG00000010127.1"/>
</dbReference>
<keyword evidence="2 4" id="KW-0862">Zinc</keyword>
<protein>
    <recommendedName>
        <fullName evidence="6">LIM zinc-binding domain-containing protein</fullName>
    </recommendedName>
</protein>
<feature type="compositionally biased region" description="Polar residues" evidence="5">
    <location>
        <begin position="192"/>
        <end position="212"/>
    </location>
</feature>
<feature type="region of interest" description="Disordered" evidence="5">
    <location>
        <begin position="1"/>
        <end position="89"/>
    </location>
</feature>
<feature type="compositionally biased region" description="Basic and acidic residues" evidence="5">
    <location>
        <begin position="75"/>
        <end position="85"/>
    </location>
</feature>
<feature type="compositionally biased region" description="Polar residues" evidence="5">
    <location>
        <begin position="298"/>
        <end position="317"/>
    </location>
</feature>
<evidence type="ECO:0000256" key="2">
    <source>
        <dbReference type="ARBA" id="ARBA00022833"/>
    </source>
</evidence>
<dbReference type="GO" id="GO:0008544">
    <property type="term" value="P:epidermis development"/>
    <property type="evidence" value="ECO:0007669"/>
    <property type="project" value="TreeGrafter"/>
</dbReference>
<evidence type="ECO:0000259" key="6">
    <source>
        <dbReference type="PROSITE" id="PS50023"/>
    </source>
</evidence>
<evidence type="ECO:0000256" key="1">
    <source>
        <dbReference type="ARBA" id="ARBA00022723"/>
    </source>
</evidence>
<feature type="region of interest" description="Disordered" evidence="5">
    <location>
        <begin position="275"/>
        <end position="321"/>
    </location>
</feature>
<keyword evidence="8" id="KW-1185">Reference proteome</keyword>
<evidence type="ECO:0000256" key="3">
    <source>
        <dbReference type="ARBA" id="ARBA00023038"/>
    </source>
</evidence>
<reference evidence="8" key="3">
    <citation type="journal article" date="2014" name="Nature">
        <title>Elephant shark genome provides unique insights into gnathostome evolution.</title>
        <authorList>
            <consortium name="International Elephant Shark Genome Sequencing Consortium"/>
            <person name="Venkatesh B."/>
            <person name="Lee A.P."/>
            <person name="Ravi V."/>
            <person name="Maurya A.K."/>
            <person name="Lian M.M."/>
            <person name="Swann J.B."/>
            <person name="Ohta Y."/>
            <person name="Flajnik M.F."/>
            <person name="Sutoh Y."/>
            <person name="Kasahara M."/>
            <person name="Hoon S."/>
            <person name="Gangu V."/>
            <person name="Roy S.W."/>
            <person name="Irimia M."/>
            <person name="Korzh V."/>
            <person name="Kondrychyn I."/>
            <person name="Lim Z.W."/>
            <person name="Tay B.H."/>
            <person name="Tohari S."/>
            <person name="Kong K.W."/>
            <person name="Ho S."/>
            <person name="Lorente-Galdos B."/>
            <person name="Quilez J."/>
            <person name="Marques-Bonet T."/>
            <person name="Raney B.J."/>
            <person name="Ingham P.W."/>
            <person name="Tay A."/>
            <person name="Hillier L.W."/>
            <person name="Minx P."/>
            <person name="Boehm T."/>
            <person name="Wilson R.K."/>
            <person name="Brenner S."/>
            <person name="Warren W.C."/>
        </authorList>
    </citation>
    <scope>NUCLEOTIDE SEQUENCE [LARGE SCALE GENOMIC DNA]</scope>
</reference>
<feature type="compositionally biased region" description="Polar residues" evidence="5">
    <location>
        <begin position="1"/>
        <end position="13"/>
    </location>
</feature>
<dbReference type="PANTHER" id="PTHR15468">
    <property type="entry name" value="ZNF185"/>
    <property type="match status" value="1"/>
</dbReference>
<organism evidence="7 8">
    <name type="scientific">Callorhinchus milii</name>
    <name type="common">Ghost shark</name>
    <dbReference type="NCBI Taxonomy" id="7868"/>
    <lineage>
        <taxon>Eukaryota</taxon>
        <taxon>Metazoa</taxon>
        <taxon>Chordata</taxon>
        <taxon>Craniata</taxon>
        <taxon>Vertebrata</taxon>
        <taxon>Chondrichthyes</taxon>
        <taxon>Holocephali</taxon>
        <taxon>Chimaeriformes</taxon>
        <taxon>Callorhinchidae</taxon>
        <taxon>Callorhinchus</taxon>
    </lineage>
</organism>
<feature type="region of interest" description="Disordered" evidence="5">
    <location>
        <begin position="164"/>
        <end position="241"/>
    </location>
</feature>
<keyword evidence="3 4" id="KW-0440">LIM domain</keyword>
<feature type="region of interest" description="Disordered" evidence="5">
    <location>
        <begin position="399"/>
        <end position="467"/>
    </location>
</feature>
<dbReference type="Proteomes" id="UP000314986">
    <property type="component" value="Unassembled WGS sequence"/>
</dbReference>